<evidence type="ECO:0000313" key="2">
    <source>
        <dbReference type="EMBL" id="KKR55911.1"/>
    </source>
</evidence>
<organism evidence="2 3">
    <name type="scientific">Candidatus Woesebacteria bacterium GW2011_GWF1_40_24</name>
    <dbReference type="NCBI Taxonomy" id="1618601"/>
    <lineage>
        <taxon>Bacteria</taxon>
        <taxon>Candidatus Woeseibacteriota</taxon>
    </lineage>
</organism>
<dbReference type="AlphaFoldDB" id="A0A0G0S100"/>
<feature type="transmembrane region" description="Helical" evidence="1">
    <location>
        <begin position="75"/>
        <end position="94"/>
    </location>
</feature>
<keyword evidence="1" id="KW-0472">Membrane</keyword>
<evidence type="ECO:0000313" key="3">
    <source>
        <dbReference type="Proteomes" id="UP000034627"/>
    </source>
</evidence>
<gene>
    <name evidence="2" type="ORF">UT93_C0011G0025</name>
</gene>
<comment type="caution">
    <text evidence="2">The sequence shown here is derived from an EMBL/GenBank/DDBJ whole genome shotgun (WGS) entry which is preliminary data.</text>
</comment>
<name>A0A0G0S100_9BACT</name>
<reference evidence="2 3" key="1">
    <citation type="journal article" date="2015" name="Nature">
        <title>rRNA introns, odd ribosomes, and small enigmatic genomes across a large radiation of phyla.</title>
        <authorList>
            <person name="Brown C.T."/>
            <person name="Hug L.A."/>
            <person name="Thomas B.C."/>
            <person name="Sharon I."/>
            <person name="Castelle C.J."/>
            <person name="Singh A."/>
            <person name="Wilkins M.J."/>
            <person name="Williams K.H."/>
            <person name="Banfield J.F."/>
        </authorList>
    </citation>
    <scope>NUCLEOTIDE SEQUENCE [LARGE SCALE GENOMIC DNA]</scope>
</reference>
<evidence type="ECO:0000256" key="1">
    <source>
        <dbReference type="SAM" id="Phobius"/>
    </source>
</evidence>
<feature type="transmembrane region" description="Helical" evidence="1">
    <location>
        <begin position="106"/>
        <end position="128"/>
    </location>
</feature>
<keyword evidence="1" id="KW-1133">Transmembrane helix</keyword>
<proteinExistence type="predicted"/>
<accession>A0A0G0S100</accession>
<sequence>MSTNKIDIEKEVMSRVTSGEIAMKPRWYFVAGSVFMLLGTIAAAVAVAFLINLTIFLIKKQGPGYGRLAIMFESFPFWIPILAILGIGIGILLLRKYDFSYKKNFLLMIIGFIATVAIAGFVIDGLGLNDIWSRGGLMKGFYQRIENQGKGGLQNGKGNGYNRR</sequence>
<dbReference type="Proteomes" id="UP000034627">
    <property type="component" value="Unassembled WGS sequence"/>
</dbReference>
<dbReference type="EMBL" id="LBYR01000011">
    <property type="protein sequence ID" value="KKR55911.1"/>
    <property type="molecule type" value="Genomic_DNA"/>
</dbReference>
<keyword evidence="1" id="KW-0812">Transmembrane</keyword>
<feature type="transmembrane region" description="Helical" evidence="1">
    <location>
        <begin position="27"/>
        <end position="55"/>
    </location>
</feature>
<protein>
    <submittedName>
        <fullName evidence="2">Uncharacterized protein</fullName>
    </submittedName>
</protein>